<protein>
    <submittedName>
        <fullName evidence="2">Uncharacterized protein</fullName>
    </submittedName>
</protein>
<proteinExistence type="predicted"/>
<dbReference type="AlphaFoldDB" id="A0A6C0CR67"/>
<reference evidence="2" key="1">
    <citation type="journal article" date="2020" name="Nature">
        <title>Giant virus diversity and host interactions through global metagenomics.</title>
        <authorList>
            <person name="Schulz F."/>
            <person name="Roux S."/>
            <person name="Paez-Espino D."/>
            <person name="Jungbluth S."/>
            <person name="Walsh D.A."/>
            <person name="Denef V.J."/>
            <person name="McMahon K.D."/>
            <person name="Konstantinidis K.T."/>
            <person name="Eloe-Fadrosh E.A."/>
            <person name="Kyrpides N.C."/>
            <person name="Woyke T."/>
        </authorList>
    </citation>
    <scope>NUCLEOTIDE SEQUENCE</scope>
    <source>
        <strain evidence="2">GVMAG-M-3300021963-12</strain>
    </source>
</reference>
<evidence type="ECO:0000256" key="1">
    <source>
        <dbReference type="SAM" id="MobiDB-lite"/>
    </source>
</evidence>
<evidence type="ECO:0000313" key="2">
    <source>
        <dbReference type="EMBL" id="QHT07366.1"/>
    </source>
</evidence>
<feature type="compositionally biased region" description="Basic and acidic residues" evidence="1">
    <location>
        <begin position="15"/>
        <end position="25"/>
    </location>
</feature>
<name>A0A6C0CR67_9ZZZZ</name>
<dbReference type="EMBL" id="MN739481">
    <property type="protein sequence ID" value="QHT07366.1"/>
    <property type="molecule type" value="Genomic_DNA"/>
</dbReference>
<feature type="region of interest" description="Disordered" evidence="1">
    <location>
        <begin position="1"/>
        <end position="25"/>
    </location>
</feature>
<accession>A0A6C0CR67</accession>
<organism evidence="2">
    <name type="scientific">viral metagenome</name>
    <dbReference type="NCBI Taxonomy" id="1070528"/>
    <lineage>
        <taxon>unclassified sequences</taxon>
        <taxon>metagenomes</taxon>
        <taxon>organismal metagenomes</taxon>
    </lineage>
</organism>
<sequence>MSQGYPLFHATTRGGVEDRHGNADSSKRNMTATYYANAPQSCGNGSAWQAAAEYVGLVPRGNFGNSPEGGCAIDTQSELLFGDPAAARFKGPKQLFQRPFPTTPFLGMGTIEGIPDQNKIIFGHSTANRKSIQTVTDKQFPVFEPLIQEKEDDIPSNNYFVEPFLRGGFASRLVPKVRIDLK</sequence>